<dbReference type="GO" id="GO:0005829">
    <property type="term" value="C:cytosol"/>
    <property type="evidence" value="ECO:0007669"/>
    <property type="project" value="TreeGrafter"/>
</dbReference>
<evidence type="ECO:0000259" key="5">
    <source>
        <dbReference type="PROSITE" id="PS50931"/>
    </source>
</evidence>
<proteinExistence type="inferred from homology"/>
<evidence type="ECO:0000256" key="4">
    <source>
        <dbReference type="ARBA" id="ARBA00023163"/>
    </source>
</evidence>
<keyword evidence="7" id="KW-1185">Reference proteome</keyword>
<dbReference type="PANTHER" id="PTHR30419:SF8">
    <property type="entry name" value="NITROGEN ASSIMILATION TRANSCRIPTIONAL ACTIVATOR-RELATED"/>
    <property type="match status" value="1"/>
</dbReference>
<dbReference type="PANTHER" id="PTHR30419">
    <property type="entry name" value="HTH-TYPE TRANSCRIPTIONAL REGULATOR YBHD"/>
    <property type="match status" value="1"/>
</dbReference>
<dbReference type="Proteomes" id="UP000184699">
    <property type="component" value="Unassembled WGS sequence"/>
</dbReference>
<evidence type="ECO:0000313" key="7">
    <source>
        <dbReference type="Proteomes" id="UP000184699"/>
    </source>
</evidence>
<dbReference type="InterPro" id="IPR005119">
    <property type="entry name" value="LysR_subst-bd"/>
</dbReference>
<dbReference type="Pfam" id="PF00126">
    <property type="entry name" value="HTH_1"/>
    <property type="match status" value="1"/>
</dbReference>
<dbReference type="InterPro" id="IPR036390">
    <property type="entry name" value="WH_DNA-bd_sf"/>
</dbReference>
<dbReference type="STRING" id="232089.SAMN05443544_3775"/>
<dbReference type="InterPro" id="IPR050950">
    <property type="entry name" value="HTH-type_LysR_regulators"/>
</dbReference>
<dbReference type="PRINTS" id="PR00039">
    <property type="entry name" value="HTHLYSR"/>
</dbReference>
<dbReference type="GO" id="GO:0003700">
    <property type="term" value="F:DNA-binding transcription factor activity"/>
    <property type="evidence" value="ECO:0007669"/>
    <property type="project" value="InterPro"/>
</dbReference>
<dbReference type="InterPro" id="IPR000847">
    <property type="entry name" value="LysR_HTH_N"/>
</dbReference>
<dbReference type="Gene3D" id="1.10.10.10">
    <property type="entry name" value="Winged helix-like DNA-binding domain superfamily/Winged helix DNA-binding domain"/>
    <property type="match status" value="1"/>
</dbReference>
<accession>A0A1N6I7I4</accession>
<keyword evidence="3 6" id="KW-0238">DNA-binding</keyword>
<evidence type="ECO:0000313" key="6">
    <source>
        <dbReference type="EMBL" id="SIO27929.1"/>
    </source>
</evidence>
<evidence type="ECO:0000256" key="2">
    <source>
        <dbReference type="ARBA" id="ARBA00023015"/>
    </source>
</evidence>
<keyword evidence="2" id="KW-0805">Transcription regulation</keyword>
<evidence type="ECO:0000256" key="3">
    <source>
        <dbReference type="ARBA" id="ARBA00023125"/>
    </source>
</evidence>
<dbReference type="SUPFAM" id="SSF53850">
    <property type="entry name" value="Periplasmic binding protein-like II"/>
    <property type="match status" value="1"/>
</dbReference>
<sequence>MLNAHNLPDLRVLAHFLTVVEAGSVTRAASMLRITQPALSRQMQQLEQRLGTRLFDRTTTGVRPSSAGLTLVPLVRSLIDRAEGVQRAVEQLTADAPVRFRAACPEATVRGVIAPFVAETSAPITGTEIDLAVRVYDHVIGRSADLAVNTLPPPLGLESELIDSAPVQVHVTPGHPLAELESIDASDLVDASIIVLASGSGLRQVVDRALWPVRDRITIVAEPSSSDLAMALASTGAGICIDVVGPQFGLVGRTFTSDRQRVMMPIYAAWEADHFAADQLRSLAGALTAWSSGRVRD</sequence>
<organism evidence="6 7">
    <name type="scientific">Agromyces cerinus subsp. cerinus</name>
    <dbReference type="NCBI Taxonomy" id="232089"/>
    <lineage>
        <taxon>Bacteria</taxon>
        <taxon>Bacillati</taxon>
        <taxon>Actinomycetota</taxon>
        <taxon>Actinomycetes</taxon>
        <taxon>Micrococcales</taxon>
        <taxon>Microbacteriaceae</taxon>
        <taxon>Agromyces</taxon>
    </lineage>
</organism>
<reference evidence="7" key="1">
    <citation type="submission" date="2016-11" db="EMBL/GenBank/DDBJ databases">
        <authorList>
            <person name="Varghese N."/>
            <person name="Submissions S."/>
        </authorList>
    </citation>
    <scope>NUCLEOTIDE SEQUENCE [LARGE SCALE GENOMIC DNA]</scope>
    <source>
        <strain evidence="7">DSM 8595</strain>
    </source>
</reference>
<dbReference type="AlphaFoldDB" id="A0A1N6I7I4"/>
<dbReference type="OrthoDB" id="3181812at2"/>
<dbReference type="EMBL" id="FSRJ01000005">
    <property type="protein sequence ID" value="SIO27929.1"/>
    <property type="molecule type" value="Genomic_DNA"/>
</dbReference>
<dbReference type="GO" id="GO:0003677">
    <property type="term" value="F:DNA binding"/>
    <property type="evidence" value="ECO:0007669"/>
    <property type="project" value="UniProtKB-KW"/>
</dbReference>
<name>A0A1N6I7I4_9MICO</name>
<dbReference type="CDD" id="cd05466">
    <property type="entry name" value="PBP2_LTTR_substrate"/>
    <property type="match status" value="1"/>
</dbReference>
<dbReference type="PROSITE" id="PS50931">
    <property type="entry name" value="HTH_LYSR"/>
    <property type="match status" value="1"/>
</dbReference>
<dbReference type="FunFam" id="1.10.10.10:FF:000001">
    <property type="entry name" value="LysR family transcriptional regulator"/>
    <property type="match status" value="1"/>
</dbReference>
<comment type="similarity">
    <text evidence="1">Belongs to the LysR transcriptional regulatory family.</text>
</comment>
<dbReference type="RefSeq" id="WP_074261880.1">
    <property type="nucleotide sequence ID" value="NZ_FSRJ01000005.1"/>
</dbReference>
<dbReference type="SUPFAM" id="SSF46785">
    <property type="entry name" value="Winged helix' DNA-binding domain"/>
    <property type="match status" value="1"/>
</dbReference>
<keyword evidence="4" id="KW-0804">Transcription</keyword>
<dbReference type="Pfam" id="PF03466">
    <property type="entry name" value="LysR_substrate"/>
    <property type="match status" value="1"/>
</dbReference>
<dbReference type="InterPro" id="IPR036388">
    <property type="entry name" value="WH-like_DNA-bd_sf"/>
</dbReference>
<feature type="domain" description="HTH lysR-type" evidence="5">
    <location>
        <begin position="8"/>
        <end position="65"/>
    </location>
</feature>
<dbReference type="Gene3D" id="3.40.190.290">
    <property type="match status" value="1"/>
</dbReference>
<evidence type="ECO:0000256" key="1">
    <source>
        <dbReference type="ARBA" id="ARBA00009437"/>
    </source>
</evidence>
<gene>
    <name evidence="6" type="ORF">SAMN05443544_3775</name>
</gene>
<protein>
    <submittedName>
        <fullName evidence="6">DNA-binding transcriptional regulator, LysR family</fullName>
    </submittedName>
</protein>